<dbReference type="RefSeq" id="WP_240859911.1">
    <property type="nucleotide sequence ID" value="NZ_JAVLUS010000002.1"/>
</dbReference>
<sequence>MTDTEKRPRPEVAAAAARAAIAIREYDGREVPDWLRAVAAGEDVTPPTD</sequence>
<evidence type="ECO:0000313" key="1">
    <source>
        <dbReference type="EMBL" id="MDS1112724.1"/>
    </source>
</evidence>
<keyword evidence="2" id="KW-1185">Reference proteome</keyword>
<evidence type="ECO:0000313" key="2">
    <source>
        <dbReference type="Proteomes" id="UP001265083"/>
    </source>
</evidence>
<reference evidence="1 2" key="1">
    <citation type="submission" date="2023-08" db="EMBL/GenBank/DDBJ databases">
        <title>Bioegradation of LLDPE and BLDPE plastic by marine bacteria from coast plastic debris.</title>
        <authorList>
            <person name="Rong Z."/>
        </authorList>
    </citation>
    <scope>NUCLEOTIDE SEQUENCE [LARGE SCALE GENOMIC DNA]</scope>
    <source>
        <strain evidence="1 2">Z-2</strain>
    </source>
</reference>
<comment type="caution">
    <text evidence="1">The sequence shown here is derived from an EMBL/GenBank/DDBJ whole genome shotgun (WGS) entry which is preliminary data.</text>
</comment>
<gene>
    <name evidence="1" type="ORF">RD149_02990</name>
</gene>
<accession>A0ABU2GPP0</accession>
<dbReference type="Proteomes" id="UP001265083">
    <property type="component" value="Unassembled WGS sequence"/>
</dbReference>
<name>A0ABU2GPP0_9ACTN</name>
<organism evidence="1 2">
    <name type="scientific">Gordonia westfalica</name>
    <dbReference type="NCBI Taxonomy" id="158898"/>
    <lineage>
        <taxon>Bacteria</taxon>
        <taxon>Bacillati</taxon>
        <taxon>Actinomycetota</taxon>
        <taxon>Actinomycetes</taxon>
        <taxon>Mycobacteriales</taxon>
        <taxon>Gordoniaceae</taxon>
        <taxon>Gordonia</taxon>
    </lineage>
</organism>
<protein>
    <submittedName>
        <fullName evidence="1">Uncharacterized protein</fullName>
    </submittedName>
</protein>
<dbReference type="EMBL" id="JAVLUS010000002">
    <property type="protein sequence ID" value="MDS1112724.1"/>
    <property type="molecule type" value="Genomic_DNA"/>
</dbReference>
<proteinExistence type="predicted"/>